<comment type="caution">
    <text evidence="5">The sequence shown here is derived from an EMBL/GenBank/DDBJ whole genome shotgun (WGS) entry which is preliminary data.</text>
</comment>
<name>A0A9D1DFT6_9FIRM</name>
<dbReference type="InterPro" id="IPR054613">
    <property type="entry name" value="Peptidase_S78_dom"/>
</dbReference>
<keyword evidence="1" id="KW-1188">Viral release from host cell</keyword>
<sequence>MSRIEQRFFKLKNMETREDANGKRVLAGYFSVFDEPYQVCDGWIETIARGAFARYLAEGGDVKILWNHDSNIVMGSTSSGTAALREDEKGLYGEVSINDKDQDALNAYARVMRGDVTGCSFGFEIGRQEEWWDDEGVYHTKVLEVYPLYEVSPCTFPAYRGTNIEAREQFERAKQSKSKAQEERLSRWRQEALKRLKGE</sequence>
<evidence type="ECO:0000256" key="1">
    <source>
        <dbReference type="ARBA" id="ARBA00022612"/>
    </source>
</evidence>
<reference evidence="5" key="1">
    <citation type="submission" date="2020-10" db="EMBL/GenBank/DDBJ databases">
        <authorList>
            <person name="Gilroy R."/>
        </authorList>
    </citation>
    <scope>NUCLEOTIDE SEQUENCE</scope>
    <source>
        <strain evidence="5">ChiSxjej1B13-7958</strain>
    </source>
</reference>
<evidence type="ECO:0000313" key="6">
    <source>
        <dbReference type="Proteomes" id="UP000824242"/>
    </source>
</evidence>
<evidence type="ECO:0000256" key="3">
    <source>
        <dbReference type="ARBA" id="ARBA00022801"/>
    </source>
</evidence>
<dbReference type="InterPro" id="IPR006433">
    <property type="entry name" value="Prohead_protease"/>
</dbReference>
<evidence type="ECO:0000313" key="5">
    <source>
        <dbReference type="EMBL" id="HIR48238.1"/>
    </source>
</evidence>
<dbReference type="NCBIfam" id="TIGR01543">
    <property type="entry name" value="proheadase_HK97"/>
    <property type="match status" value="1"/>
</dbReference>
<dbReference type="AlphaFoldDB" id="A0A9D1DFT6"/>
<dbReference type="GO" id="GO:0006508">
    <property type="term" value="P:proteolysis"/>
    <property type="evidence" value="ECO:0007669"/>
    <property type="project" value="UniProtKB-KW"/>
</dbReference>
<reference evidence="5" key="2">
    <citation type="journal article" date="2021" name="PeerJ">
        <title>Extensive microbial diversity within the chicken gut microbiome revealed by metagenomics and culture.</title>
        <authorList>
            <person name="Gilroy R."/>
            <person name="Ravi A."/>
            <person name="Getino M."/>
            <person name="Pursley I."/>
            <person name="Horton D.L."/>
            <person name="Alikhan N.F."/>
            <person name="Baker D."/>
            <person name="Gharbi K."/>
            <person name="Hall N."/>
            <person name="Watson M."/>
            <person name="Adriaenssens E.M."/>
            <person name="Foster-Nyarko E."/>
            <person name="Jarju S."/>
            <person name="Secka A."/>
            <person name="Antonio M."/>
            <person name="Oren A."/>
            <person name="Chaudhuri R.R."/>
            <person name="La Ragione R."/>
            <person name="Hildebrand F."/>
            <person name="Pallen M.J."/>
        </authorList>
    </citation>
    <scope>NUCLEOTIDE SEQUENCE</scope>
    <source>
        <strain evidence="5">ChiSxjej1B13-7958</strain>
    </source>
</reference>
<dbReference type="Proteomes" id="UP000824242">
    <property type="component" value="Unassembled WGS sequence"/>
</dbReference>
<evidence type="ECO:0000259" key="4">
    <source>
        <dbReference type="Pfam" id="PF04586"/>
    </source>
</evidence>
<feature type="domain" description="Prohead serine protease" evidence="4">
    <location>
        <begin position="13"/>
        <end position="174"/>
    </location>
</feature>
<keyword evidence="2 5" id="KW-0645">Protease</keyword>
<dbReference type="EMBL" id="DVGZ01000124">
    <property type="protein sequence ID" value="HIR48238.1"/>
    <property type="molecule type" value="Genomic_DNA"/>
</dbReference>
<gene>
    <name evidence="5" type="ORF">IAB89_11405</name>
</gene>
<dbReference type="Pfam" id="PF04586">
    <property type="entry name" value="Peptidase_S78"/>
    <property type="match status" value="1"/>
</dbReference>
<evidence type="ECO:0000256" key="2">
    <source>
        <dbReference type="ARBA" id="ARBA00022670"/>
    </source>
</evidence>
<accession>A0A9D1DFT6</accession>
<dbReference type="GO" id="GO:0008233">
    <property type="term" value="F:peptidase activity"/>
    <property type="evidence" value="ECO:0007669"/>
    <property type="project" value="UniProtKB-KW"/>
</dbReference>
<protein>
    <submittedName>
        <fullName evidence="5">HK97 family phage prohead protease</fullName>
    </submittedName>
</protein>
<proteinExistence type="predicted"/>
<organism evidence="5 6">
    <name type="scientific">Candidatus Caccousia avicola</name>
    <dbReference type="NCBI Taxonomy" id="2840721"/>
    <lineage>
        <taxon>Bacteria</taxon>
        <taxon>Bacillati</taxon>
        <taxon>Bacillota</taxon>
        <taxon>Clostridia</taxon>
        <taxon>Eubacteriales</taxon>
        <taxon>Oscillospiraceae</taxon>
        <taxon>Oscillospiraceae incertae sedis</taxon>
        <taxon>Candidatus Caccousia</taxon>
    </lineage>
</organism>
<keyword evidence="3" id="KW-0378">Hydrolase</keyword>